<proteinExistence type="inferred from homology"/>
<dbReference type="eggNOG" id="KOG3399">
    <property type="taxonomic scope" value="Eukaryota"/>
</dbReference>
<evidence type="ECO:0000256" key="2">
    <source>
        <dbReference type="ARBA" id="ARBA00022723"/>
    </source>
</evidence>
<reference evidence="6" key="1">
    <citation type="submission" date="2016-03" db="EMBL/GenBank/DDBJ databases">
        <title>Updated assembly of Pseudogymnoascus destructans, the fungus causing white-nose syndrome of bats.</title>
        <authorList>
            <person name="Palmer J.M."/>
            <person name="Drees K.P."/>
            <person name="Foster J.T."/>
            <person name="Lindner D.L."/>
        </authorList>
    </citation>
    <scope>NUCLEOTIDE SEQUENCE [LARGE SCALE GENOMIC DNA]</scope>
    <source>
        <strain evidence="6">20631-21</strain>
    </source>
</reference>
<dbReference type="Pfam" id="PF03226">
    <property type="entry name" value="Yippee-Mis18"/>
    <property type="match status" value="1"/>
</dbReference>
<evidence type="ECO:0000259" key="5">
    <source>
        <dbReference type="PROSITE" id="PS51792"/>
    </source>
</evidence>
<dbReference type="GO" id="GO:0046872">
    <property type="term" value="F:metal ion binding"/>
    <property type="evidence" value="ECO:0007669"/>
    <property type="project" value="UniProtKB-KW"/>
</dbReference>
<name>A0A177ACX1_9PEZI</name>
<feature type="domain" description="Yippee" evidence="5">
    <location>
        <begin position="100"/>
        <end position="211"/>
    </location>
</feature>
<dbReference type="Proteomes" id="UP000077154">
    <property type="component" value="Unassembled WGS sequence"/>
</dbReference>
<comment type="similarity">
    <text evidence="1">Belongs to the yippee family.</text>
</comment>
<protein>
    <recommendedName>
        <fullName evidence="5">Yippee domain-containing protein</fullName>
    </recommendedName>
</protein>
<evidence type="ECO:0000313" key="6">
    <source>
        <dbReference type="EMBL" id="OAF59024.1"/>
    </source>
</evidence>
<evidence type="ECO:0000256" key="4">
    <source>
        <dbReference type="SAM" id="MobiDB-lite"/>
    </source>
</evidence>
<organism evidence="6">
    <name type="scientific">Pseudogymnoascus destructans</name>
    <dbReference type="NCBI Taxonomy" id="655981"/>
    <lineage>
        <taxon>Eukaryota</taxon>
        <taxon>Fungi</taxon>
        <taxon>Dikarya</taxon>
        <taxon>Ascomycota</taxon>
        <taxon>Pezizomycotina</taxon>
        <taxon>Leotiomycetes</taxon>
        <taxon>Thelebolales</taxon>
        <taxon>Thelebolaceae</taxon>
        <taxon>Pseudogymnoascus</taxon>
    </lineage>
</organism>
<dbReference type="InterPro" id="IPR039058">
    <property type="entry name" value="Yippee_fam"/>
</dbReference>
<accession>A0A177ACX1</accession>
<dbReference type="PROSITE" id="PS51792">
    <property type="entry name" value="YIPPEE"/>
    <property type="match status" value="1"/>
</dbReference>
<keyword evidence="3" id="KW-0862">Zinc</keyword>
<dbReference type="InterPro" id="IPR004910">
    <property type="entry name" value="Yippee/Mis18/Cereblon"/>
</dbReference>
<dbReference type="PANTHER" id="PTHR13848">
    <property type="entry name" value="PROTEIN YIPPEE-LIKE CG15309-RELATED"/>
    <property type="match status" value="1"/>
</dbReference>
<gene>
    <name evidence="6" type="ORF">VC83_06167</name>
</gene>
<dbReference type="RefSeq" id="XP_024324308.1">
    <property type="nucleotide sequence ID" value="XM_024469771.1"/>
</dbReference>
<dbReference type="OrthoDB" id="6407410at2759"/>
<evidence type="ECO:0000256" key="1">
    <source>
        <dbReference type="ARBA" id="ARBA00005613"/>
    </source>
</evidence>
<evidence type="ECO:0000256" key="3">
    <source>
        <dbReference type="ARBA" id="ARBA00022833"/>
    </source>
</evidence>
<dbReference type="AlphaFoldDB" id="A0A177ACX1"/>
<keyword evidence="2" id="KW-0479">Metal-binding</keyword>
<dbReference type="GeneID" id="36289229"/>
<dbReference type="EMBL" id="KV441395">
    <property type="protein sequence ID" value="OAF59024.1"/>
    <property type="molecule type" value="Genomic_DNA"/>
</dbReference>
<feature type="region of interest" description="Disordered" evidence="4">
    <location>
        <begin position="58"/>
        <end position="85"/>
    </location>
</feature>
<dbReference type="VEuPathDB" id="FungiDB:GMDG_02510"/>
<feature type="compositionally biased region" description="Low complexity" evidence="4">
    <location>
        <begin position="58"/>
        <end position="77"/>
    </location>
</feature>
<dbReference type="InterPro" id="IPR034751">
    <property type="entry name" value="Yippee"/>
</dbReference>
<sequence>MLPPEPPSFATYLVSSLTTLPRPFRKRHSSTPSTSSTSSTATAPTIFSLATSFGSLNTSPSTSLTSPTSPSSFSHSPEIYDVDPDTDPTQTYKLHCARPDHLKCSTCATDLAFASQIISKAFTGRHGRAYLVSPPASPRGADKNTQPSLINITIGRPMSRQLATGAHVVADISCAICEKVVGWKYVDAREEGQKYKVGKFILEMRRVVAVKGWEDVVVERGRRGEMGRGDVVEGEGDGEDVMFDSEDEDECDGIFAGTWDRVAVRRRRARAASG</sequence>